<comment type="catalytic activity">
    <reaction evidence="9 10">
        <text>L-glutamine + H2O = L-glutamate + NH4(+)</text>
        <dbReference type="Rhea" id="RHEA:15889"/>
        <dbReference type="ChEBI" id="CHEBI:15377"/>
        <dbReference type="ChEBI" id="CHEBI:28938"/>
        <dbReference type="ChEBI" id="CHEBI:29985"/>
        <dbReference type="ChEBI" id="CHEBI:58359"/>
        <dbReference type="EC" id="3.5.1.2"/>
    </reaction>
</comment>
<evidence type="ECO:0000256" key="9">
    <source>
        <dbReference type="ARBA" id="ARBA00049534"/>
    </source>
</evidence>
<feature type="domain" description="Glutamine amidotransferase" evidence="12">
    <location>
        <begin position="4"/>
        <end position="202"/>
    </location>
</feature>
<evidence type="ECO:0000256" key="10">
    <source>
        <dbReference type="HAMAP-Rule" id="MF_00278"/>
    </source>
</evidence>
<comment type="caution">
    <text evidence="13">The sequence shown here is derived from an EMBL/GenBank/DDBJ whole genome shotgun (WGS) entry which is preliminary data.</text>
</comment>
<dbReference type="NCBIfam" id="TIGR01855">
    <property type="entry name" value="IMP_synth_hisH"/>
    <property type="match status" value="1"/>
</dbReference>
<evidence type="ECO:0000256" key="6">
    <source>
        <dbReference type="ARBA" id="ARBA00023102"/>
    </source>
</evidence>
<evidence type="ECO:0000313" key="14">
    <source>
        <dbReference type="Proteomes" id="UP000290092"/>
    </source>
</evidence>
<dbReference type="HAMAP" id="MF_00278">
    <property type="entry name" value="HisH"/>
    <property type="match status" value="1"/>
</dbReference>
<comment type="pathway">
    <text evidence="1 10">Amino-acid biosynthesis; L-histidine biosynthesis; L-histidine from 5-phospho-alpha-D-ribose 1-diphosphate: step 5/9.</text>
</comment>
<name>A0AAX2AD01_9BACT</name>
<comment type="catalytic activity">
    <reaction evidence="8 10">
        <text>5-[(5-phospho-1-deoxy-D-ribulos-1-ylimino)methylamino]-1-(5-phospho-beta-D-ribosyl)imidazole-4-carboxamide + L-glutamine = D-erythro-1-(imidazol-4-yl)glycerol 3-phosphate + 5-amino-1-(5-phospho-beta-D-ribosyl)imidazole-4-carboxamide + L-glutamate + H(+)</text>
        <dbReference type="Rhea" id="RHEA:24793"/>
        <dbReference type="ChEBI" id="CHEBI:15378"/>
        <dbReference type="ChEBI" id="CHEBI:29985"/>
        <dbReference type="ChEBI" id="CHEBI:58278"/>
        <dbReference type="ChEBI" id="CHEBI:58359"/>
        <dbReference type="ChEBI" id="CHEBI:58475"/>
        <dbReference type="ChEBI" id="CHEBI:58525"/>
        <dbReference type="EC" id="4.3.2.10"/>
    </reaction>
</comment>
<organism evidence="13 14">
    <name type="scientific">Malaciobacter mytili LMG 24559</name>
    <dbReference type="NCBI Taxonomy" id="1032238"/>
    <lineage>
        <taxon>Bacteria</taxon>
        <taxon>Pseudomonadati</taxon>
        <taxon>Campylobacterota</taxon>
        <taxon>Epsilonproteobacteria</taxon>
        <taxon>Campylobacterales</taxon>
        <taxon>Arcobacteraceae</taxon>
        <taxon>Malaciobacter</taxon>
    </lineage>
</organism>
<dbReference type="PIRSF" id="PIRSF000495">
    <property type="entry name" value="Amidotransf_hisH"/>
    <property type="match status" value="1"/>
</dbReference>
<dbReference type="GO" id="GO:0016829">
    <property type="term" value="F:lyase activity"/>
    <property type="evidence" value="ECO:0007669"/>
    <property type="project" value="UniProtKB-KW"/>
</dbReference>
<dbReference type="AlphaFoldDB" id="A0AAX2AD01"/>
<keyword evidence="7 10" id="KW-0456">Lyase</keyword>
<comment type="subcellular location">
    <subcellularLocation>
        <location evidence="10">Cytoplasm</location>
    </subcellularLocation>
</comment>
<sequence>MIGIIDYGVGNIKAFSNIYKNLNLDFSIVKTKEELKNVNKIILPGVGSFDHAMQSLNKSGMRELLDELVLEKKIPVLGICVGLQMLANSSEEGSLSGLGWIDATVKKIKISEELRNKFPLPHMGWNTMLDIKENRLFKGIDNHSSFYFLHSYFIECLDENNVIGYSDYIQKFACAINKENIFGIQQHPEKSHNNGITILKNFGEM</sequence>
<dbReference type="GO" id="GO:0004359">
    <property type="term" value="F:glutaminase activity"/>
    <property type="evidence" value="ECO:0007669"/>
    <property type="project" value="UniProtKB-EC"/>
</dbReference>
<comment type="function">
    <text evidence="10">IGPS catalyzes the conversion of PRFAR and glutamine to IGP, AICAR and glutamate. The HisH subunit catalyzes the hydrolysis of glutamine to glutamate and ammonia as part of the synthesis of IGP and AICAR. The resulting ammonia molecule is channeled to the active site of HisF.</text>
</comment>
<keyword evidence="3 10" id="KW-0028">Amino-acid biosynthesis</keyword>
<evidence type="ECO:0000259" key="12">
    <source>
        <dbReference type="Pfam" id="PF00117"/>
    </source>
</evidence>
<evidence type="ECO:0000256" key="1">
    <source>
        <dbReference type="ARBA" id="ARBA00005091"/>
    </source>
</evidence>
<protein>
    <recommendedName>
        <fullName evidence="10">Imidazole glycerol phosphate synthase subunit HisH</fullName>
        <ecNumber evidence="10">4.3.2.10</ecNumber>
    </recommendedName>
    <alternativeName>
        <fullName evidence="10">IGP synthase glutaminase subunit</fullName>
        <ecNumber evidence="10">3.5.1.2</ecNumber>
    </alternativeName>
    <alternativeName>
        <fullName evidence="10">IGP synthase subunit HisH</fullName>
    </alternativeName>
    <alternativeName>
        <fullName evidence="10">ImGP synthase subunit HisH</fullName>
        <shortName evidence="10">IGPS subunit HisH</shortName>
    </alternativeName>
</protein>
<keyword evidence="6 10" id="KW-0368">Histidine biosynthesis</keyword>
<keyword evidence="10" id="KW-0963">Cytoplasm</keyword>
<dbReference type="KEGG" id="amyt:AMYT_0907"/>
<accession>A0AAX2AD01</accession>
<dbReference type="GO" id="GO:0000107">
    <property type="term" value="F:imidazoleglycerol-phosphate synthase activity"/>
    <property type="evidence" value="ECO:0007669"/>
    <property type="project" value="UniProtKB-UniRule"/>
</dbReference>
<keyword evidence="5 10" id="KW-0315">Glutamine amidotransferase</keyword>
<dbReference type="Pfam" id="PF00117">
    <property type="entry name" value="GATase"/>
    <property type="match status" value="1"/>
</dbReference>
<dbReference type="Gene3D" id="3.40.50.880">
    <property type="match status" value="1"/>
</dbReference>
<dbReference type="PROSITE" id="PS51273">
    <property type="entry name" value="GATASE_TYPE_1"/>
    <property type="match status" value="1"/>
</dbReference>
<feature type="active site" evidence="10 11">
    <location>
        <position position="187"/>
    </location>
</feature>
<evidence type="ECO:0000256" key="8">
    <source>
        <dbReference type="ARBA" id="ARBA00047838"/>
    </source>
</evidence>
<evidence type="ECO:0000256" key="7">
    <source>
        <dbReference type="ARBA" id="ARBA00023239"/>
    </source>
</evidence>
<evidence type="ECO:0000256" key="11">
    <source>
        <dbReference type="PIRSR" id="PIRSR000495-1"/>
    </source>
</evidence>
<feature type="active site" evidence="10 11">
    <location>
        <position position="189"/>
    </location>
</feature>
<reference evidence="13 14" key="1">
    <citation type="submission" date="2017-09" db="EMBL/GenBank/DDBJ databases">
        <title>Genomics of the genus Arcobacter.</title>
        <authorList>
            <person name="Perez-Cataluna A."/>
            <person name="Figueras M.J."/>
            <person name="Salas-Masso N."/>
        </authorList>
    </citation>
    <scope>NUCLEOTIDE SEQUENCE [LARGE SCALE GENOMIC DNA]</scope>
    <source>
        <strain evidence="13 14">CECT 7386</strain>
    </source>
</reference>
<keyword evidence="4 10" id="KW-0378">Hydrolase</keyword>
<dbReference type="GO" id="GO:0005737">
    <property type="term" value="C:cytoplasm"/>
    <property type="evidence" value="ECO:0007669"/>
    <property type="project" value="UniProtKB-SubCell"/>
</dbReference>
<dbReference type="PANTHER" id="PTHR42701:SF1">
    <property type="entry name" value="IMIDAZOLE GLYCEROL PHOSPHATE SYNTHASE SUBUNIT HISH"/>
    <property type="match status" value="1"/>
</dbReference>
<dbReference type="InterPro" id="IPR029062">
    <property type="entry name" value="Class_I_gatase-like"/>
</dbReference>
<evidence type="ECO:0000256" key="5">
    <source>
        <dbReference type="ARBA" id="ARBA00022962"/>
    </source>
</evidence>
<dbReference type="EMBL" id="NXID01000060">
    <property type="protein sequence ID" value="RXK13702.1"/>
    <property type="molecule type" value="Genomic_DNA"/>
</dbReference>
<dbReference type="InterPro" id="IPR010139">
    <property type="entry name" value="Imidazole-glycPsynth_HisH"/>
</dbReference>
<dbReference type="PANTHER" id="PTHR42701">
    <property type="entry name" value="IMIDAZOLE GLYCEROL PHOSPHATE SYNTHASE SUBUNIT HISH"/>
    <property type="match status" value="1"/>
</dbReference>
<dbReference type="RefSeq" id="WP_114841365.1">
    <property type="nucleotide sequence ID" value="NZ_CP031219.1"/>
</dbReference>
<proteinExistence type="inferred from homology"/>
<gene>
    <name evidence="10 13" type="primary">hisH</name>
    <name evidence="13" type="ORF">CP985_13165</name>
</gene>
<keyword evidence="14" id="KW-1185">Reference proteome</keyword>
<evidence type="ECO:0000256" key="4">
    <source>
        <dbReference type="ARBA" id="ARBA00022801"/>
    </source>
</evidence>
<dbReference type="EC" id="4.3.2.10" evidence="10"/>
<evidence type="ECO:0000256" key="2">
    <source>
        <dbReference type="ARBA" id="ARBA00011152"/>
    </source>
</evidence>
<dbReference type="CDD" id="cd01748">
    <property type="entry name" value="GATase1_IGP_Synthase"/>
    <property type="match status" value="1"/>
</dbReference>
<dbReference type="SUPFAM" id="SSF52317">
    <property type="entry name" value="Class I glutamine amidotransferase-like"/>
    <property type="match status" value="1"/>
</dbReference>
<comment type="subunit">
    <text evidence="2 10">Heterodimer of HisH and HisF.</text>
</comment>
<dbReference type="EC" id="3.5.1.2" evidence="10"/>
<dbReference type="InterPro" id="IPR017926">
    <property type="entry name" value="GATASE"/>
</dbReference>
<feature type="active site" description="Nucleophile" evidence="10 11">
    <location>
        <position position="80"/>
    </location>
</feature>
<evidence type="ECO:0000256" key="3">
    <source>
        <dbReference type="ARBA" id="ARBA00022605"/>
    </source>
</evidence>
<evidence type="ECO:0000313" key="13">
    <source>
        <dbReference type="EMBL" id="RXK13702.1"/>
    </source>
</evidence>
<dbReference type="GO" id="GO:0000105">
    <property type="term" value="P:L-histidine biosynthetic process"/>
    <property type="evidence" value="ECO:0007669"/>
    <property type="project" value="UniProtKB-UniRule"/>
</dbReference>
<dbReference type="Proteomes" id="UP000290092">
    <property type="component" value="Unassembled WGS sequence"/>
</dbReference>